<dbReference type="InterPro" id="IPR051210">
    <property type="entry name" value="Ub_ligase/GEF_domain"/>
</dbReference>
<keyword evidence="1" id="KW-0677">Repeat</keyword>
<dbReference type="InterPro" id="IPR058923">
    <property type="entry name" value="RCC1-like_dom"/>
</dbReference>
<feature type="repeat" description="RCC1" evidence="2">
    <location>
        <begin position="224"/>
        <end position="276"/>
    </location>
</feature>
<keyword evidence="5" id="KW-0675">Receptor</keyword>
<dbReference type="PRINTS" id="PR00633">
    <property type="entry name" value="RCCNDNSATION"/>
</dbReference>
<dbReference type="PROSITE" id="PS00626">
    <property type="entry name" value="RCC1_2"/>
    <property type="match status" value="2"/>
</dbReference>
<evidence type="ECO:0000256" key="2">
    <source>
        <dbReference type="PROSITE-ProRule" id="PRU00235"/>
    </source>
</evidence>
<dbReference type="Gene3D" id="2.130.10.30">
    <property type="entry name" value="Regulator of chromosome condensation 1/beta-lactamase-inhibitor protein II"/>
    <property type="match status" value="2"/>
</dbReference>
<reference evidence="5" key="1">
    <citation type="submission" date="2025-08" db="UniProtKB">
        <authorList>
            <consortium name="RefSeq"/>
        </authorList>
    </citation>
    <scope>IDENTIFICATION</scope>
    <source>
        <tissue evidence="5">Young leaves</tissue>
    </source>
</reference>
<name>A0A6J1HTM6_CUCMA</name>
<feature type="repeat" description="RCC1" evidence="2">
    <location>
        <begin position="62"/>
        <end position="116"/>
    </location>
</feature>
<gene>
    <name evidence="5" type="primary">LOC111467367</name>
</gene>
<dbReference type="GeneID" id="111467367"/>
<feature type="repeat" description="RCC1" evidence="2">
    <location>
        <begin position="169"/>
        <end position="220"/>
    </location>
</feature>
<dbReference type="PROSITE" id="PS50012">
    <property type="entry name" value="RCC1_3"/>
    <property type="match status" value="7"/>
</dbReference>
<dbReference type="PANTHER" id="PTHR22870:SF466">
    <property type="entry name" value="ANKYRIN REPEAT-CONTAINING PROTEIN"/>
    <property type="match status" value="1"/>
</dbReference>
<dbReference type="InterPro" id="IPR000408">
    <property type="entry name" value="Reg_chr_condens"/>
</dbReference>
<dbReference type="RefSeq" id="XP_022967996.1">
    <property type="nucleotide sequence ID" value="XM_023112228.1"/>
</dbReference>
<sequence length="445" mass="46859">MPITRIKLQHGKNSVANSGVQSKKSSCFLDVGVTQCTGGQPNRRKLLEEKRQSRLIDADGEQEIWSWGAGTDGQLGTGRLEDEILPQLLRIPSLSSGAVVSSVSCGGAHVIALTAGGGVLTWGRGNSGQLGLGDMVSSLEPKPVMGLEGCFITHVSAGWSHSGFVSDEGKVYSCGDGSFGQLGHGDFQSRCFPDELLFFSDKHVDQIACGMRHSLALVKGCCGAQVYGFGAGKRGQLGISKKIQSVNLPVLSSELEAAEIVGIAAAGDHSAALSTDGRLFTWGRGFRTNSDAFSPQYLPSPLSFRKVALGWNHALVLTDEGELYMLGGKHHGTLSDSEKLNATNSLPGATNEDNFRAVPAGGIKILDIAAGAEHSVVVTEDGAVKTWGWGEHGQLGLGDTCDHTNPQTVFLRHKLESADFDVKVYSGSGFTVAITTPHAAAKLTN</sequence>
<evidence type="ECO:0000259" key="3">
    <source>
        <dbReference type="Pfam" id="PF25390"/>
    </source>
</evidence>
<feature type="repeat" description="RCC1" evidence="2">
    <location>
        <begin position="321"/>
        <end position="381"/>
    </location>
</feature>
<feature type="domain" description="RCC1-like" evidence="3">
    <location>
        <begin position="64"/>
        <end position="433"/>
    </location>
</feature>
<accession>A0A6J1HTM6</accession>
<dbReference type="InterPro" id="IPR009091">
    <property type="entry name" value="RCC1/BLIP-II"/>
</dbReference>
<feature type="repeat" description="RCC1" evidence="2">
    <location>
        <begin position="382"/>
        <end position="437"/>
    </location>
</feature>
<dbReference type="SUPFAM" id="SSF50985">
    <property type="entry name" value="RCC1/BLIP-II"/>
    <property type="match status" value="1"/>
</dbReference>
<dbReference type="Proteomes" id="UP000504608">
    <property type="component" value="Unplaced"/>
</dbReference>
<organism evidence="4 5">
    <name type="scientific">Cucurbita maxima</name>
    <name type="common">Pumpkin</name>
    <name type="synonym">Winter squash</name>
    <dbReference type="NCBI Taxonomy" id="3661"/>
    <lineage>
        <taxon>Eukaryota</taxon>
        <taxon>Viridiplantae</taxon>
        <taxon>Streptophyta</taxon>
        <taxon>Embryophyta</taxon>
        <taxon>Tracheophyta</taxon>
        <taxon>Spermatophyta</taxon>
        <taxon>Magnoliopsida</taxon>
        <taxon>eudicotyledons</taxon>
        <taxon>Gunneridae</taxon>
        <taxon>Pentapetalae</taxon>
        <taxon>rosids</taxon>
        <taxon>fabids</taxon>
        <taxon>Cucurbitales</taxon>
        <taxon>Cucurbitaceae</taxon>
        <taxon>Cucurbiteae</taxon>
        <taxon>Cucurbita</taxon>
    </lineage>
</organism>
<evidence type="ECO:0000313" key="5">
    <source>
        <dbReference type="RefSeq" id="XP_022967996.1"/>
    </source>
</evidence>
<evidence type="ECO:0000313" key="4">
    <source>
        <dbReference type="Proteomes" id="UP000504608"/>
    </source>
</evidence>
<feature type="repeat" description="RCC1" evidence="2">
    <location>
        <begin position="117"/>
        <end position="168"/>
    </location>
</feature>
<keyword evidence="4" id="KW-1185">Reference proteome</keyword>
<protein>
    <submittedName>
        <fullName evidence="5">Ultraviolet-B receptor UVR8</fullName>
    </submittedName>
</protein>
<dbReference type="PANTHER" id="PTHR22870">
    <property type="entry name" value="REGULATOR OF CHROMOSOME CONDENSATION"/>
    <property type="match status" value="1"/>
</dbReference>
<dbReference type="KEGG" id="cmax:111467367"/>
<feature type="repeat" description="RCC1" evidence="2">
    <location>
        <begin position="277"/>
        <end position="320"/>
    </location>
</feature>
<dbReference type="OrthoDB" id="70707at2759"/>
<proteinExistence type="predicted"/>
<dbReference type="AlphaFoldDB" id="A0A6J1HTM6"/>
<dbReference type="Pfam" id="PF25390">
    <property type="entry name" value="WD40_RLD"/>
    <property type="match status" value="1"/>
</dbReference>
<evidence type="ECO:0000256" key="1">
    <source>
        <dbReference type="ARBA" id="ARBA00022737"/>
    </source>
</evidence>